<dbReference type="PANTHER" id="PTHR47894:SF1">
    <property type="entry name" value="HTH-TYPE TRANSCRIPTIONAL REGULATOR VQSM"/>
    <property type="match status" value="1"/>
</dbReference>
<dbReference type="GO" id="GO:0000976">
    <property type="term" value="F:transcription cis-regulatory region binding"/>
    <property type="evidence" value="ECO:0007669"/>
    <property type="project" value="TreeGrafter"/>
</dbReference>
<dbReference type="PRINTS" id="PR00032">
    <property type="entry name" value="HTHARAC"/>
</dbReference>
<protein>
    <submittedName>
        <fullName evidence="5">AraC family transcriptional regulator</fullName>
    </submittedName>
</protein>
<feature type="domain" description="HTH araC/xylS-type" evidence="4">
    <location>
        <begin position="242"/>
        <end position="340"/>
    </location>
</feature>
<accession>A0A6B2NI44</accession>
<dbReference type="GO" id="GO:0005829">
    <property type="term" value="C:cytosol"/>
    <property type="evidence" value="ECO:0007669"/>
    <property type="project" value="TreeGrafter"/>
</dbReference>
<sequence length="355" mass="39300">MTRVIAPHRPDTGPVTPCGWLVEAVHKAGVPLREIETVLERQVEPDRLDRVILPSERYFRFFEWAADRSSDPDLGIHVAAHLTARDFGLLGYLLENSDTLGTWLNNLTTYNGIFSQDARIEVTRAQGLVSLAYRPVVANGIEPLQDIWCSIGMIVHTMRHATGCGWVPLRCRFTTPRPADTAALEELLCSNLRFGQDSNCIEFPERDLALAIPGADPVLFGLLKGQADGILASLSQEGEIVNRLRLMITAHLSDGGFDTAQAARALKMSVRKLHRELAGRDTSFRKLRGEVVRETARAHLADPNIQITEIAHRLGFSETSAFTRAFKTLEGVTPREFRTRLLAGVTLHPVPGRSG</sequence>
<dbReference type="SUPFAM" id="SSF46689">
    <property type="entry name" value="Homeodomain-like"/>
    <property type="match status" value="1"/>
</dbReference>
<dbReference type="PANTHER" id="PTHR47894">
    <property type="entry name" value="HTH-TYPE TRANSCRIPTIONAL REGULATOR GADX"/>
    <property type="match status" value="1"/>
</dbReference>
<reference evidence="5" key="1">
    <citation type="submission" date="2020-02" db="EMBL/GenBank/DDBJ databases">
        <title>Delineation of the pyrene-degrading pathway in Roseobacter clade bacteria by genomic analysis.</title>
        <authorList>
            <person name="Zhou H."/>
            <person name="Wang H."/>
        </authorList>
    </citation>
    <scope>NUCLEOTIDE SEQUENCE</scope>
    <source>
        <strain evidence="5">PrR005</strain>
    </source>
</reference>
<evidence type="ECO:0000256" key="3">
    <source>
        <dbReference type="ARBA" id="ARBA00023163"/>
    </source>
</evidence>
<dbReference type="Pfam" id="PF12625">
    <property type="entry name" value="Arabinose_bd"/>
    <property type="match status" value="1"/>
</dbReference>
<dbReference type="GO" id="GO:0003700">
    <property type="term" value="F:DNA-binding transcription factor activity"/>
    <property type="evidence" value="ECO:0007669"/>
    <property type="project" value="InterPro"/>
</dbReference>
<dbReference type="InterPro" id="IPR009057">
    <property type="entry name" value="Homeodomain-like_sf"/>
</dbReference>
<dbReference type="InterPro" id="IPR032687">
    <property type="entry name" value="AraC-type_N"/>
</dbReference>
<dbReference type="InterPro" id="IPR020449">
    <property type="entry name" value="Tscrpt_reg_AraC-type_HTH"/>
</dbReference>
<name>A0A6B2NI44_9RHOB</name>
<dbReference type="SMART" id="SM00342">
    <property type="entry name" value="HTH_ARAC"/>
    <property type="match status" value="1"/>
</dbReference>
<dbReference type="EMBL" id="JAAGOX010000003">
    <property type="protein sequence ID" value="NDW43862.1"/>
    <property type="molecule type" value="Genomic_DNA"/>
</dbReference>
<keyword evidence="1" id="KW-0805">Transcription regulation</keyword>
<proteinExistence type="predicted"/>
<organism evidence="5">
    <name type="scientific">Ruegeria sp. PrR005</name>
    <dbReference type="NCBI Taxonomy" id="2706882"/>
    <lineage>
        <taxon>Bacteria</taxon>
        <taxon>Pseudomonadati</taxon>
        <taxon>Pseudomonadota</taxon>
        <taxon>Alphaproteobacteria</taxon>
        <taxon>Rhodobacterales</taxon>
        <taxon>Roseobacteraceae</taxon>
        <taxon>Ruegeria</taxon>
    </lineage>
</organism>
<gene>
    <name evidence="5" type="ORF">G0P99_02700</name>
</gene>
<dbReference type="Gene3D" id="1.10.10.60">
    <property type="entry name" value="Homeodomain-like"/>
    <property type="match status" value="1"/>
</dbReference>
<evidence type="ECO:0000313" key="5">
    <source>
        <dbReference type="EMBL" id="NDW43862.1"/>
    </source>
</evidence>
<evidence type="ECO:0000256" key="1">
    <source>
        <dbReference type="ARBA" id="ARBA00023015"/>
    </source>
</evidence>
<dbReference type="RefSeq" id="WP_164127439.1">
    <property type="nucleotide sequence ID" value="NZ_JAAGOX010000003.1"/>
</dbReference>
<evidence type="ECO:0000259" key="4">
    <source>
        <dbReference type="PROSITE" id="PS01124"/>
    </source>
</evidence>
<dbReference type="AlphaFoldDB" id="A0A6B2NI44"/>
<dbReference type="PROSITE" id="PS01124">
    <property type="entry name" value="HTH_ARAC_FAMILY_2"/>
    <property type="match status" value="1"/>
</dbReference>
<dbReference type="Pfam" id="PF12833">
    <property type="entry name" value="HTH_18"/>
    <property type="match status" value="1"/>
</dbReference>
<dbReference type="InterPro" id="IPR018060">
    <property type="entry name" value="HTH_AraC"/>
</dbReference>
<keyword evidence="2" id="KW-0238">DNA-binding</keyword>
<keyword evidence="3" id="KW-0804">Transcription</keyword>
<comment type="caution">
    <text evidence="5">The sequence shown here is derived from an EMBL/GenBank/DDBJ whole genome shotgun (WGS) entry which is preliminary data.</text>
</comment>
<evidence type="ECO:0000256" key="2">
    <source>
        <dbReference type="ARBA" id="ARBA00023125"/>
    </source>
</evidence>